<dbReference type="RefSeq" id="WP_378238800.1">
    <property type="nucleotide sequence ID" value="NZ_JBHRWK010000014.1"/>
</dbReference>
<keyword evidence="3" id="KW-1185">Reference proteome</keyword>
<dbReference type="EMBL" id="JBHRWK010000014">
    <property type="protein sequence ID" value="MFC3450135.1"/>
    <property type="molecule type" value="Genomic_DNA"/>
</dbReference>
<keyword evidence="1" id="KW-0812">Transmembrane</keyword>
<gene>
    <name evidence="2" type="ORF">ACFOSH_11900</name>
</gene>
<comment type="caution">
    <text evidence="2">The sequence shown here is derived from an EMBL/GenBank/DDBJ whole genome shotgun (WGS) entry which is preliminary data.</text>
</comment>
<keyword evidence="1" id="KW-0472">Membrane</keyword>
<sequence length="429" mass="44884">MTDDLGLPDRRELPPEVLDNLRMSLREGMGKPVRRRWPIVAAAAAVVGVLVGALVATVLVREPDGPGPAVASDPDFALDLPKAIPALDRCWAAIQRQNRTADFPARDEWVPQFTVAPYWTSVTVVAVKTGDKVFFCETTVTTVTVSDPGAAPSYATGTKTAALLTSRSGTVAGVADPGWEKMVIFSRTADSTGSTDVNVFGNGNLFVMISQSIPSRTTYSVGPYPGAPGDGSGAGPYGLRPAPDPAVTDIDRVPPSVPARDTPAGEFFTTCVRGATEPLPDEDSYEVGTLLEGDDVKVVVARFGDRFVVCQGGLGYHDGKSEYYRLFPELGAQADPRAVRDLFTETLGGAEQGGSGRSKTPFIGVVPEAAAKVKLDFGAGKKVEAAVVGGTFAVWRPEGVNAAGPDARVGIVVLDAGGKTLHDGTLPLS</sequence>
<name>A0ABV7NV49_9PSEU</name>
<reference evidence="3" key="1">
    <citation type="journal article" date="2019" name="Int. J. Syst. Evol. Microbiol.">
        <title>The Global Catalogue of Microorganisms (GCM) 10K type strain sequencing project: providing services to taxonomists for standard genome sequencing and annotation.</title>
        <authorList>
            <consortium name="The Broad Institute Genomics Platform"/>
            <consortium name="The Broad Institute Genome Sequencing Center for Infectious Disease"/>
            <person name="Wu L."/>
            <person name="Ma J."/>
        </authorList>
    </citation>
    <scope>NUCLEOTIDE SEQUENCE [LARGE SCALE GENOMIC DNA]</scope>
    <source>
        <strain evidence="3">CGMCC 4.7676</strain>
    </source>
</reference>
<feature type="transmembrane region" description="Helical" evidence="1">
    <location>
        <begin position="39"/>
        <end position="60"/>
    </location>
</feature>
<evidence type="ECO:0008006" key="4">
    <source>
        <dbReference type="Google" id="ProtNLM"/>
    </source>
</evidence>
<accession>A0ABV7NV49</accession>
<evidence type="ECO:0000313" key="2">
    <source>
        <dbReference type="EMBL" id="MFC3450135.1"/>
    </source>
</evidence>
<organism evidence="2 3">
    <name type="scientific">Amycolatopsis speibonae</name>
    <dbReference type="NCBI Taxonomy" id="1450224"/>
    <lineage>
        <taxon>Bacteria</taxon>
        <taxon>Bacillati</taxon>
        <taxon>Actinomycetota</taxon>
        <taxon>Actinomycetes</taxon>
        <taxon>Pseudonocardiales</taxon>
        <taxon>Pseudonocardiaceae</taxon>
        <taxon>Amycolatopsis</taxon>
    </lineage>
</organism>
<dbReference type="Proteomes" id="UP001595645">
    <property type="component" value="Unassembled WGS sequence"/>
</dbReference>
<evidence type="ECO:0000313" key="3">
    <source>
        <dbReference type="Proteomes" id="UP001595645"/>
    </source>
</evidence>
<keyword evidence="1" id="KW-1133">Transmembrane helix</keyword>
<evidence type="ECO:0000256" key="1">
    <source>
        <dbReference type="SAM" id="Phobius"/>
    </source>
</evidence>
<proteinExistence type="predicted"/>
<protein>
    <recommendedName>
        <fullName evidence="4">Serine/threonine protein kinase</fullName>
    </recommendedName>
</protein>